<evidence type="ECO:0000313" key="2">
    <source>
        <dbReference type="Proteomes" id="UP000220836"/>
    </source>
</evidence>
<keyword evidence="2" id="KW-1185">Reference proteome</keyword>
<evidence type="ECO:0000313" key="1">
    <source>
        <dbReference type="EMBL" id="SMX41428.1"/>
    </source>
</evidence>
<dbReference type="EMBL" id="FXYH01000007">
    <property type="protein sequence ID" value="SMX41428.1"/>
    <property type="molecule type" value="Genomic_DNA"/>
</dbReference>
<protein>
    <submittedName>
        <fullName evidence="1">Phage DNA packaging protein Nu1</fullName>
    </submittedName>
</protein>
<dbReference type="OrthoDB" id="8410638at2"/>
<accession>A0A238KF55</accession>
<dbReference type="Proteomes" id="UP000220836">
    <property type="component" value="Unassembled WGS sequence"/>
</dbReference>
<dbReference type="RefSeq" id="WP_097804776.1">
    <property type="nucleotide sequence ID" value="NZ_FXYH01000007.1"/>
</dbReference>
<dbReference type="Gene3D" id="1.10.10.10">
    <property type="entry name" value="Winged helix-like DNA-binding domain superfamily/Winged helix DNA-binding domain"/>
    <property type="match status" value="1"/>
</dbReference>
<dbReference type="InterPro" id="IPR036388">
    <property type="entry name" value="WH-like_DNA-bd_sf"/>
</dbReference>
<gene>
    <name evidence="1" type="ORF">PEV8663_02275</name>
</gene>
<proteinExistence type="predicted"/>
<organism evidence="1 2">
    <name type="scientific">Pelagimonas varians</name>
    <dbReference type="NCBI Taxonomy" id="696760"/>
    <lineage>
        <taxon>Bacteria</taxon>
        <taxon>Pseudomonadati</taxon>
        <taxon>Pseudomonadota</taxon>
        <taxon>Alphaproteobacteria</taxon>
        <taxon>Rhodobacterales</taxon>
        <taxon>Roseobacteraceae</taxon>
        <taxon>Pelagimonas</taxon>
    </lineage>
</organism>
<sequence length="216" mass="23280">MTASNLRPFTAEEAALIERFPLPKGVPDAVVNKSQLEVGLGVSGTTISAWLRRGENPLPFETAGANGRSYEFRLSLAFAWMKAMRADEESAKAAGDAATAQLSLALLGGETASGESGKMSLTDQRKLLELEAIRRVEAEKRNNLIRFEDVQAGIEDVFAAIRDGLDALPDRLARELGLEGRDLEKVERACDDVLSQAAQKVHEVVGDGRESDGNAL</sequence>
<name>A0A238KF55_9RHOB</name>
<dbReference type="AlphaFoldDB" id="A0A238KF55"/>
<reference evidence="1 2" key="1">
    <citation type="submission" date="2017-05" db="EMBL/GenBank/DDBJ databases">
        <authorList>
            <person name="Song R."/>
            <person name="Chenine A.L."/>
            <person name="Ruprecht R.M."/>
        </authorList>
    </citation>
    <scope>NUCLEOTIDE SEQUENCE [LARGE SCALE GENOMIC DNA]</scope>
    <source>
        <strain evidence="1 2">CECT 8663</strain>
    </source>
</reference>